<keyword evidence="2" id="KW-1185">Reference proteome</keyword>
<reference evidence="1 2" key="1">
    <citation type="submission" date="2015-09" db="EMBL/GenBank/DDBJ databases">
        <title>Draft genome sequence of Kouleothrix aurantiaca JCM 19913.</title>
        <authorList>
            <person name="Hemp J."/>
        </authorList>
    </citation>
    <scope>NUCLEOTIDE SEQUENCE [LARGE SCALE GENOMIC DNA]</scope>
    <source>
        <strain evidence="1 2">COM-B</strain>
    </source>
</reference>
<dbReference type="AlphaFoldDB" id="A0A0P9CW72"/>
<name>A0A0P9CW72_9CHLR</name>
<gene>
    <name evidence="1" type="ORF">SE17_42645</name>
</gene>
<evidence type="ECO:0000313" key="1">
    <source>
        <dbReference type="EMBL" id="KPV47223.1"/>
    </source>
</evidence>
<accession>A0A0P9CW72</accession>
<protein>
    <submittedName>
        <fullName evidence="1">Uncharacterized protein</fullName>
    </submittedName>
</protein>
<sequence>MDPTRTPRRHHAFARLFQRLALGIAALLISGCAIEGGVPNIAATPSPAQLGLPPTAAALTPTPAPTSWTIGLLDQPRTLLPYQSTPGNARAAAPIREIVFPSPVPV</sequence>
<dbReference type="Proteomes" id="UP000050509">
    <property type="component" value="Unassembled WGS sequence"/>
</dbReference>
<dbReference type="PROSITE" id="PS51257">
    <property type="entry name" value="PROKAR_LIPOPROTEIN"/>
    <property type="match status" value="1"/>
</dbReference>
<dbReference type="EMBL" id="LJCR01003438">
    <property type="protein sequence ID" value="KPV47223.1"/>
    <property type="molecule type" value="Genomic_DNA"/>
</dbReference>
<organism evidence="1 2">
    <name type="scientific">Kouleothrix aurantiaca</name>
    <dbReference type="NCBI Taxonomy" id="186479"/>
    <lineage>
        <taxon>Bacteria</taxon>
        <taxon>Bacillati</taxon>
        <taxon>Chloroflexota</taxon>
        <taxon>Chloroflexia</taxon>
        <taxon>Chloroflexales</taxon>
        <taxon>Roseiflexineae</taxon>
        <taxon>Roseiflexaceae</taxon>
        <taxon>Kouleothrix</taxon>
    </lineage>
</organism>
<evidence type="ECO:0000313" key="2">
    <source>
        <dbReference type="Proteomes" id="UP000050509"/>
    </source>
</evidence>
<proteinExistence type="predicted"/>
<comment type="caution">
    <text evidence="1">The sequence shown here is derived from an EMBL/GenBank/DDBJ whole genome shotgun (WGS) entry which is preliminary data.</text>
</comment>